<dbReference type="PANTHER" id="PTHR30055:SF226">
    <property type="entry name" value="HTH-TYPE TRANSCRIPTIONAL REGULATOR PKSA"/>
    <property type="match status" value="1"/>
</dbReference>
<dbReference type="InterPro" id="IPR050109">
    <property type="entry name" value="HTH-type_TetR-like_transc_reg"/>
</dbReference>
<proteinExistence type="predicted"/>
<reference evidence="4 5" key="1">
    <citation type="submission" date="2016-01" db="EMBL/GenBank/DDBJ databases">
        <title>The new phylogeny of the genus Mycobacterium.</title>
        <authorList>
            <person name="Tarcisio F."/>
            <person name="Conor M."/>
            <person name="Antonella G."/>
            <person name="Elisabetta G."/>
            <person name="Giulia F.S."/>
            <person name="Sara T."/>
            <person name="Anna F."/>
            <person name="Clotilde B."/>
            <person name="Roberto B."/>
            <person name="Veronica D.S."/>
            <person name="Fabio R."/>
            <person name="Monica P."/>
            <person name="Olivier J."/>
            <person name="Enrico T."/>
            <person name="Nicola S."/>
        </authorList>
    </citation>
    <scope>NUCLEOTIDE SEQUENCE [LARGE SCALE GENOMIC DNA]</scope>
    <source>
        <strain evidence="4 5">DSM 45166</strain>
    </source>
</reference>
<dbReference type="PANTHER" id="PTHR30055">
    <property type="entry name" value="HTH-TYPE TRANSCRIPTIONAL REGULATOR RUTR"/>
    <property type="match status" value="1"/>
</dbReference>
<dbReference type="Proteomes" id="UP000193487">
    <property type="component" value="Unassembled WGS sequence"/>
</dbReference>
<accession>A0A1X1XAN9</accession>
<name>A0A1X1XAN9_9MYCO</name>
<dbReference type="SUPFAM" id="SSF46689">
    <property type="entry name" value="Homeodomain-like"/>
    <property type="match status" value="1"/>
</dbReference>
<dbReference type="EMBL" id="LQPE01000178">
    <property type="protein sequence ID" value="ORV95917.1"/>
    <property type="molecule type" value="Genomic_DNA"/>
</dbReference>
<feature type="DNA-binding region" description="H-T-H motif" evidence="2">
    <location>
        <begin position="41"/>
        <end position="60"/>
    </location>
</feature>
<evidence type="ECO:0000313" key="4">
    <source>
        <dbReference type="EMBL" id="ORV95917.1"/>
    </source>
</evidence>
<dbReference type="OrthoDB" id="4802216at2"/>
<feature type="domain" description="HTH tetR-type" evidence="3">
    <location>
        <begin position="18"/>
        <end position="78"/>
    </location>
</feature>
<keyword evidence="1 2" id="KW-0238">DNA-binding</keyword>
<dbReference type="Pfam" id="PF00440">
    <property type="entry name" value="TetR_N"/>
    <property type="match status" value="1"/>
</dbReference>
<comment type="caution">
    <text evidence="4">The sequence shown here is derived from an EMBL/GenBank/DDBJ whole genome shotgun (WGS) entry which is preliminary data.</text>
</comment>
<evidence type="ECO:0000256" key="1">
    <source>
        <dbReference type="ARBA" id="ARBA00023125"/>
    </source>
</evidence>
<organism evidence="4 5">
    <name type="scientific">Mycobacterium kyorinense</name>
    <dbReference type="NCBI Taxonomy" id="487514"/>
    <lineage>
        <taxon>Bacteria</taxon>
        <taxon>Bacillati</taxon>
        <taxon>Actinomycetota</taxon>
        <taxon>Actinomycetes</taxon>
        <taxon>Mycobacteriales</taxon>
        <taxon>Mycobacteriaceae</taxon>
        <taxon>Mycobacterium</taxon>
    </lineage>
</organism>
<dbReference type="GO" id="GO:0003700">
    <property type="term" value="F:DNA-binding transcription factor activity"/>
    <property type="evidence" value="ECO:0007669"/>
    <property type="project" value="TreeGrafter"/>
</dbReference>
<gene>
    <name evidence="4" type="ORF">AWC14_17415</name>
</gene>
<dbReference type="GO" id="GO:0000976">
    <property type="term" value="F:transcription cis-regulatory region binding"/>
    <property type="evidence" value="ECO:0007669"/>
    <property type="project" value="TreeGrafter"/>
</dbReference>
<dbReference type="AlphaFoldDB" id="A0A1X1XAN9"/>
<evidence type="ECO:0000259" key="3">
    <source>
        <dbReference type="PROSITE" id="PS50977"/>
    </source>
</evidence>
<keyword evidence="5" id="KW-1185">Reference proteome</keyword>
<sequence length="219" mass="24795">MGRRSSLYGGRTAEQRRKERRKRLIGVAREIWREAGWAAVTMRQVCARAALNSRYFYDDFSDRDELLVAVWDGVRKELLGQLADVFVADPERPPLDTMRQAATVVVKWVAEDFPRAQILLGIHSGCRALEMRRQESMREIVEMVNLVAQSYVRDDADTAALHVDIVIGLNGFVGLISEWHAGTIDLDEDALIEQVTRLGTTIARQHLSLDDTTSRTLSQ</sequence>
<dbReference type="Gene3D" id="1.10.357.10">
    <property type="entry name" value="Tetracycline Repressor, domain 2"/>
    <property type="match status" value="1"/>
</dbReference>
<dbReference type="PROSITE" id="PS50977">
    <property type="entry name" value="HTH_TETR_2"/>
    <property type="match status" value="1"/>
</dbReference>
<evidence type="ECO:0000313" key="5">
    <source>
        <dbReference type="Proteomes" id="UP000193487"/>
    </source>
</evidence>
<evidence type="ECO:0000256" key="2">
    <source>
        <dbReference type="PROSITE-ProRule" id="PRU00335"/>
    </source>
</evidence>
<dbReference type="RefSeq" id="WP_045383112.1">
    <property type="nucleotide sequence ID" value="NZ_BBKA01000096.1"/>
</dbReference>
<dbReference type="InterPro" id="IPR001647">
    <property type="entry name" value="HTH_TetR"/>
</dbReference>
<protein>
    <recommendedName>
        <fullName evidence="3">HTH tetR-type domain-containing protein</fullName>
    </recommendedName>
</protein>
<dbReference type="InterPro" id="IPR009057">
    <property type="entry name" value="Homeodomain-like_sf"/>
</dbReference>